<dbReference type="Proteomes" id="UP000553776">
    <property type="component" value="Unassembled WGS sequence"/>
</dbReference>
<feature type="transmembrane region" description="Helical" evidence="1">
    <location>
        <begin position="52"/>
        <end position="72"/>
    </location>
</feature>
<dbReference type="RefSeq" id="WP_185138922.1">
    <property type="nucleotide sequence ID" value="NZ_BORM01000018.1"/>
</dbReference>
<accession>A0A841UAG5</accession>
<keyword evidence="1" id="KW-0472">Membrane</keyword>
<reference evidence="2 3" key="1">
    <citation type="submission" date="2020-08" db="EMBL/GenBank/DDBJ databases">
        <title>Cohnella phylogeny.</title>
        <authorList>
            <person name="Dunlap C."/>
        </authorList>
    </citation>
    <scope>NUCLEOTIDE SEQUENCE [LARGE SCALE GENOMIC DNA]</scope>
    <source>
        <strain evidence="2 3">DSM 25239</strain>
    </source>
</reference>
<dbReference type="AlphaFoldDB" id="A0A841UAG5"/>
<keyword evidence="1" id="KW-0812">Transmembrane</keyword>
<organism evidence="2 3">
    <name type="scientific">Cohnella xylanilytica</name>
    <dbReference type="NCBI Taxonomy" id="557555"/>
    <lineage>
        <taxon>Bacteria</taxon>
        <taxon>Bacillati</taxon>
        <taxon>Bacillota</taxon>
        <taxon>Bacilli</taxon>
        <taxon>Bacillales</taxon>
        <taxon>Paenibacillaceae</taxon>
        <taxon>Cohnella</taxon>
    </lineage>
</organism>
<comment type="caution">
    <text evidence="2">The sequence shown here is derived from an EMBL/GenBank/DDBJ whole genome shotgun (WGS) entry which is preliminary data.</text>
</comment>
<dbReference type="EMBL" id="JACJVR010000110">
    <property type="protein sequence ID" value="MBB6694961.1"/>
    <property type="molecule type" value="Genomic_DNA"/>
</dbReference>
<evidence type="ECO:0000313" key="3">
    <source>
        <dbReference type="Proteomes" id="UP000553776"/>
    </source>
</evidence>
<gene>
    <name evidence="2" type="ORF">H7B90_26555</name>
</gene>
<keyword evidence="3" id="KW-1185">Reference proteome</keyword>
<evidence type="ECO:0000256" key="1">
    <source>
        <dbReference type="SAM" id="Phobius"/>
    </source>
</evidence>
<feature type="transmembrane region" description="Helical" evidence="1">
    <location>
        <begin position="21"/>
        <end position="40"/>
    </location>
</feature>
<name>A0A841UAG5_9BACL</name>
<keyword evidence="1" id="KW-1133">Transmembrane helix</keyword>
<proteinExistence type="predicted"/>
<protein>
    <submittedName>
        <fullName evidence="2">Uncharacterized protein</fullName>
    </submittedName>
</protein>
<sequence>MNSSFVRNWERKRALGKKNYVMRYGLLLIGMGCVVLFSVLELANNGEIHYPYLLGRLLIFPTLGAMISGMRWEGNERKYAKLTGRSS</sequence>
<evidence type="ECO:0000313" key="2">
    <source>
        <dbReference type="EMBL" id="MBB6694961.1"/>
    </source>
</evidence>